<reference evidence="4" key="1">
    <citation type="journal article" date="2023" name="Int. J. Syst. Evol. Microbiol.">
        <title>Methylocystis iwaonis sp. nov., a type II methane-oxidizing bacterium from surface soil of a rice paddy field in Japan, and emended description of the genus Methylocystis (ex Whittenbury et al. 1970) Bowman et al. 1993.</title>
        <authorList>
            <person name="Kaise H."/>
            <person name="Sawadogo J.B."/>
            <person name="Alam M.S."/>
            <person name="Ueno C."/>
            <person name="Dianou D."/>
            <person name="Shinjo R."/>
            <person name="Asakawa S."/>
        </authorList>
    </citation>
    <scope>NUCLEOTIDE SEQUENCE</scope>
    <source>
        <strain evidence="4">LMG27198</strain>
    </source>
</reference>
<accession>A0A9W6LTX1</accession>
<dbReference type="Pfam" id="PF04434">
    <property type="entry name" value="SWIM"/>
    <property type="match status" value="1"/>
</dbReference>
<name>A0A9W6LTX1_9HYPH</name>
<keyword evidence="1" id="KW-0862">Zinc</keyword>
<keyword evidence="1" id="KW-0863">Zinc-finger</keyword>
<keyword evidence="2" id="KW-0175">Coiled coil</keyword>
<evidence type="ECO:0000256" key="2">
    <source>
        <dbReference type="SAM" id="Coils"/>
    </source>
</evidence>
<dbReference type="RefSeq" id="WP_349775556.1">
    <property type="nucleotide sequence ID" value="NZ_BSEC01000001.1"/>
</dbReference>
<comment type="caution">
    <text evidence="4">The sequence shown here is derived from an EMBL/GenBank/DDBJ whole genome shotgun (WGS) entry which is preliminary data.</text>
</comment>
<evidence type="ECO:0000259" key="3">
    <source>
        <dbReference type="PROSITE" id="PS50966"/>
    </source>
</evidence>
<dbReference type="EMBL" id="BSEC01000001">
    <property type="protein sequence ID" value="GLI94956.1"/>
    <property type="molecule type" value="Genomic_DNA"/>
</dbReference>
<keyword evidence="1" id="KW-0479">Metal-binding</keyword>
<dbReference type="AlphaFoldDB" id="A0A9W6LTX1"/>
<proteinExistence type="predicted"/>
<gene>
    <name evidence="4" type="ORF">LMG27198_39480</name>
</gene>
<dbReference type="Proteomes" id="UP001144323">
    <property type="component" value="Unassembled WGS sequence"/>
</dbReference>
<evidence type="ECO:0000313" key="5">
    <source>
        <dbReference type="Proteomes" id="UP001144323"/>
    </source>
</evidence>
<evidence type="ECO:0000256" key="1">
    <source>
        <dbReference type="PROSITE-ProRule" id="PRU00325"/>
    </source>
</evidence>
<feature type="coiled-coil region" evidence="2">
    <location>
        <begin position="83"/>
        <end position="110"/>
    </location>
</feature>
<evidence type="ECO:0000313" key="4">
    <source>
        <dbReference type="EMBL" id="GLI94956.1"/>
    </source>
</evidence>
<protein>
    <recommendedName>
        <fullName evidence="3">SWIM-type domain-containing protein</fullName>
    </recommendedName>
</protein>
<organism evidence="4 5">
    <name type="scientific">Methylocystis echinoides</name>
    <dbReference type="NCBI Taxonomy" id="29468"/>
    <lineage>
        <taxon>Bacteria</taxon>
        <taxon>Pseudomonadati</taxon>
        <taxon>Pseudomonadota</taxon>
        <taxon>Alphaproteobacteria</taxon>
        <taxon>Hyphomicrobiales</taxon>
        <taxon>Methylocystaceae</taxon>
        <taxon>Methylocystis</taxon>
    </lineage>
</organism>
<feature type="domain" description="SWIM-type" evidence="3">
    <location>
        <begin position="16"/>
        <end position="53"/>
    </location>
</feature>
<dbReference type="InterPro" id="IPR007527">
    <property type="entry name" value="Znf_SWIM"/>
</dbReference>
<keyword evidence="5" id="KW-1185">Reference proteome</keyword>
<sequence length="110" mass="12237">MRRVEFTVRGTKGDLYTCTFEREGNNLNAFCTCPDGRAGSYCKHRFALIEGNQSIVVSDNAHEVEEISEMIMGTDVEAAGIALAEAMDAVERAEEMLTKAKRDFARALRK</sequence>
<dbReference type="PROSITE" id="PS50966">
    <property type="entry name" value="ZF_SWIM"/>
    <property type="match status" value="1"/>
</dbReference>
<dbReference type="GO" id="GO:0008270">
    <property type="term" value="F:zinc ion binding"/>
    <property type="evidence" value="ECO:0007669"/>
    <property type="project" value="UniProtKB-KW"/>
</dbReference>